<dbReference type="PANTHER" id="PTHR10676:SF339">
    <property type="entry name" value="DYNEIN AXONEMAL HEAVY CHAIN 6"/>
    <property type="match status" value="1"/>
</dbReference>
<gene>
    <name evidence="2" type="ORF">TPC1_11498</name>
</gene>
<evidence type="ECO:0000259" key="1">
    <source>
        <dbReference type="Pfam" id="PF12774"/>
    </source>
</evidence>
<dbReference type="GO" id="GO:0097729">
    <property type="term" value="C:9+2 motile cilium"/>
    <property type="evidence" value="ECO:0007669"/>
    <property type="project" value="TreeGrafter"/>
</dbReference>
<organism evidence="2">
    <name type="scientific">Trepomonas sp. PC1</name>
    <dbReference type="NCBI Taxonomy" id="1076344"/>
    <lineage>
        <taxon>Eukaryota</taxon>
        <taxon>Metamonada</taxon>
        <taxon>Diplomonadida</taxon>
        <taxon>Hexamitidae</taxon>
        <taxon>Hexamitinae</taxon>
        <taxon>Trepomonas</taxon>
    </lineage>
</organism>
<dbReference type="GO" id="GO:0045505">
    <property type="term" value="F:dynein intermediate chain binding"/>
    <property type="evidence" value="ECO:0007669"/>
    <property type="project" value="InterPro"/>
</dbReference>
<dbReference type="Gene3D" id="1.20.58.1120">
    <property type="match status" value="1"/>
</dbReference>
<dbReference type="Pfam" id="PF12774">
    <property type="entry name" value="AAA_6"/>
    <property type="match status" value="1"/>
</dbReference>
<dbReference type="GO" id="GO:0051959">
    <property type="term" value="F:dynein light intermediate chain binding"/>
    <property type="evidence" value="ECO:0007669"/>
    <property type="project" value="InterPro"/>
</dbReference>
<dbReference type="InterPro" id="IPR035699">
    <property type="entry name" value="AAA_6"/>
</dbReference>
<evidence type="ECO:0000313" key="2">
    <source>
        <dbReference type="EMBL" id="JAP95496.1"/>
    </source>
</evidence>
<reference evidence="2" key="1">
    <citation type="submission" date="2015-07" db="EMBL/GenBank/DDBJ databases">
        <title>Adaptation to a free-living lifestyle via gene acquisitions in the diplomonad Trepomonas sp. PC1.</title>
        <authorList>
            <person name="Xu F."/>
            <person name="Jerlstrom-Hultqvist J."/>
            <person name="Kolisko M."/>
            <person name="Simpson A.G.B."/>
            <person name="Roger A.J."/>
            <person name="Svard S.G."/>
            <person name="Andersson J.O."/>
        </authorList>
    </citation>
    <scope>NUCLEOTIDE SEQUENCE</scope>
    <source>
        <strain evidence="2">PC1</strain>
    </source>
</reference>
<dbReference type="InterPro" id="IPR026983">
    <property type="entry name" value="DHC"/>
</dbReference>
<dbReference type="GO" id="GO:0005524">
    <property type="term" value="F:ATP binding"/>
    <property type="evidence" value="ECO:0007669"/>
    <property type="project" value="InterPro"/>
</dbReference>
<dbReference type="EMBL" id="GDID01001110">
    <property type="protein sequence ID" value="JAP95496.1"/>
    <property type="molecule type" value="Transcribed_RNA"/>
</dbReference>
<dbReference type="Gene3D" id="3.40.50.300">
    <property type="entry name" value="P-loop containing nucleotide triphosphate hydrolases"/>
    <property type="match status" value="1"/>
</dbReference>
<name>A0A146KJ61_9EUKA</name>
<dbReference type="AlphaFoldDB" id="A0A146KJ61"/>
<feature type="non-terminal residue" evidence="2">
    <location>
        <position position="98"/>
    </location>
</feature>
<proteinExistence type="predicted"/>
<dbReference type="InterPro" id="IPR027417">
    <property type="entry name" value="P-loop_NTPase"/>
</dbReference>
<dbReference type="GO" id="GO:0008569">
    <property type="term" value="F:minus-end-directed microtubule motor activity"/>
    <property type="evidence" value="ECO:0007669"/>
    <property type="project" value="TreeGrafter"/>
</dbReference>
<feature type="domain" description="Dynein heavy chain hydrolytic ATP-binding dynein motor region" evidence="1">
    <location>
        <begin position="44"/>
        <end position="96"/>
    </location>
</feature>
<accession>A0A146KJ61</accession>
<sequence length="98" mass="10997">LMNTKPAILSTQEFEFQKLQRYYYNPQDIETPIYIKQNTTTSPYQNEYLGASGRLVITPLTDLVYLHIAVSVQNNKAINLAGPAGTGKSETTKDQNKS</sequence>
<feature type="non-terminal residue" evidence="2">
    <location>
        <position position="1"/>
    </location>
</feature>
<dbReference type="GO" id="GO:0030286">
    <property type="term" value="C:dynein complex"/>
    <property type="evidence" value="ECO:0007669"/>
    <property type="project" value="InterPro"/>
</dbReference>
<dbReference type="GO" id="GO:0060294">
    <property type="term" value="P:cilium movement involved in cell motility"/>
    <property type="evidence" value="ECO:0007669"/>
    <property type="project" value="TreeGrafter"/>
</dbReference>
<dbReference type="PANTHER" id="PTHR10676">
    <property type="entry name" value="DYNEIN HEAVY CHAIN FAMILY PROTEIN"/>
    <property type="match status" value="1"/>
</dbReference>
<protein>
    <submittedName>
        <fullName evidence="2">Dynein heavy chain</fullName>
    </submittedName>
</protein>